<dbReference type="Proteomes" id="UP000287166">
    <property type="component" value="Unassembled WGS sequence"/>
</dbReference>
<accession>A0A401G5H6</accession>
<name>A0A401G5H6_9APHY</name>
<protein>
    <submittedName>
        <fullName evidence="1">Uncharacterized protein</fullName>
    </submittedName>
</protein>
<dbReference type="InParanoid" id="A0A401G5H6"/>
<dbReference type="OrthoDB" id="2922289at2759"/>
<dbReference type="GeneID" id="38774324"/>
<comment type="caution">
    <text evidence="1">The sequence shown here is derived from an EMBL/GenBank/DDBJ whole genome shotgun (WGS) entry which is preliminary data.</text>
</comment>
<gene>
    <name evidence="1" type="ORF">SCP_0102800</name>
</gene>
<dbReference type="PANTHER" id="PTHR40788">
    <property type="entry name" value="CLR5 DOMAIN-CONTAINING PROTEIN-RELATED"/>
    <property type="match status" value="1"/>
</dbReference>
<evidence type="ECO:0000313" key="2">
    <source>
        <dbReference type="Proteomes" id="UP000287166"/>
    </source>
</evidence>
<keyword evidence="2" id="KW-1185">Reference proteome</keyword>
<sequence>MKYLIEVNKNTFETMTAVMTRDHTCRTDVNWNGFIEAMRSIGFRVTGITGSKFRFDPPAIMQRRTIVIHDPHTPALDKDQLRWLRKKLVKNYDWSEESFVRRSDEEEGGQPAFDMLMRGEDIVRIAKFAKAGIASYILSETAAAKGRTEYETKRPPPSILSAYIGGDRRHPPMVYAHVRAVSAKV</sequence>
<proteinExistence type="predicted"/>
<reference evidence="1 2" key="1">
    <citation type="journal article" date="2018" name="Sci. Rep.">
        <title>Genome sequence of the cauliflower mushroom Sparassis crispa (Hanabiratake) and its association with beneficial usage.</title>
        <authorList>
            <person name="Kiyama R."/>
            <person name="Furutani Y."/>
            <person name="Kawaguchi K."/>
            <person name="Nakanishi T."/>
        </authorList>
    </citation>
    <scope>NUCLEOTIDE SEQUENCE [LARGE SCALE GENOMIC DNA]</scope>
</reference>
<dbReference type="EMBL" id="BFAD01000001">
    <property type="protein sequence ID" value="GBE77407.1"/>
    <property type="molecule type" value="Genomic_DNA"/>
</dbReference>
<organism evidence="1 2">
    <name type="scientific">Sparassis crispa</name>
    <dbReference type="NCBI Taxonomy" id="139825"/>
    <lineage>
        <taxon>Eukaryota</taxon>
        <taxon>Fungi</taxon>
        <taxon>Dikarya</taxon>
        <taxon>Basidiomycota</taxon>
        <taxon>Agaricomycotina</taxon>
        <taxon>Agaricomycetes</taxon>
        <taxon>Polyporales</taxon>
        <taxon>Sparassidaceae</taxon>
        <taxon>Sparassis</taxon>
    </lineage>
</organism>
<dbReference type="AlphaFoldDB" id="A0A401G5H6"/>
<dbReference type="RefSeq" id="XP_027608320.1">
    <property type="nucleotide sequence ID" value="XM_027752519.1"/>
</dbReference>
<dbReference type="PANTHER" id="PTHR40788:SF1">
    <property type="entry name" value="IPA PROTEIN"/>
    <property type="match status" value="1"/>
</dbReference>
<evidence type="ECO:0000313" key="1">
    <source>
        <dbReference type="EMBL" id="GBE77407.1"/>
    </source>
</evidence>